<dbReference type="GO" id="GO:0005886">
    <property type="term" value="C:plasma membrane"/>
    <property type="evidence" value="ECO:0007669"/>
    <property type="project" value="TreeGrafter"/>
</dbReference>
<evidence type="ECO:0000313" key="5">
    <source>
        <dbReference type="Proteomes" id="UP000242814"/>
    </source>
</evidence>
<evidence type="ECO:0008006" key="6">
    <source>
        <dbReference type="Google" id="ProtNLM"/>
    </source>
</evidence>
<organism evidence="4 5">
    <name type="scientific">Paracoccidioides brasiliensis</name>
    <dbReference type="NCBI Taxonomy" id="121759"/>
    <lineage>
        <taxon>Eukaryota</taxon>
        <taxon>Fungi</taxon>
        <taxon>Dikarya</taxon>
        <taxon>Ascomycota</taxon>
        <taxon>Pezizomycotina</taxon>
        <taxon>Eurotiomycetes</taxon>
        <taxon>Eurotiomycetidae</taxon>
        <taxon>Onygenales</taxon>
        <taxon>Ajellomycetaceae</taxon>
        <taxon>Paracoccidioides</taxon>
    </lineage>
</organism>
<dbReference type="GO" id="GO:0070941">
    <property type="term" value="P:eisosome assembly"/>
    <property type="evidence" value="ECO:0007669"/>
    <property type="project" value="TreeGrafter"/>
</dbReference>
<dbReference type="VEuPathDB" id="FungiDB:PABG_01722"/>
<dbReference type="Gene3D" id="1.20.1270.60">
    <property type="entry name" value="Arfaptin homology (AH) domain/BAR domain"/>
    <property type="match status" value="1"/>
</dbReference>
<accession>A0A1D2JIB9</accession>
<evidence type="ECO:0000256" key="1">
    <source>
        <dbReference type="ARBA" id="ARBA00022553"/>
    </source>
</evidence>
<comment type="caution">
    <text evidence="4">The sequence shown here is derived from an EMBL/GenBank/DDBJ whole genome shotgun (WGS) entry which is preliminary data.</text>
</comment>
<feature type="coiled-coil region" evidence="2">
    <location>
        <begin position="159"/>
        <end position="186"/>
    </location>
</feature>
<protein>
    <recommendedName>
        <fullName evidence="6">Sphingolipid long chain base-responsive protein LSP1</fullName>
    </recommendedName>
</protein>
<evidence type="ECO:0000256" key="2">
    <source>
        <dbReference type="SAM" id="Coils"/>
    </source>
</evidence>
<gene>
    <name evidence="4" type="ORF">ACO22_02610</name>
</gene>
<dbReference type="VEuPathDB" id="FungiDB:PADG_03681"/>
<feature type="compositionally biased region" description="Polar residues" evidence="3">
    <location>
        <begin position="294"/>
        <end position="304"/>
    </location>
</feature>
<dbReference type="Pfam" id="PF13805">
    <property type="entry name" value="Pil1"/>
    <property type="match status" value="1"/>
</dbReference>
<evidence type="ECO:0000313" key="4">
    <source>
        <dbReference type="EMBL" id="ODH37699.1"/>
    </source>
</evidence>
<dbReference type="GO" id="GO:0036286">
    <property type="term" value="C:eisosome filament"/>
    <property type="evidence" value="ECO:0007669"/>
    <property type="project" value="TreeGrafter"/>
</dbReference>
<sequence>MPLTRVSPNIRDRSHSIRSRKSQVMDRPVKHRFSMATLRGNQQPELCRKLYKLIKTENHTIGSYENAGRDRVSIASQLSDWGESTGDVAVSDLSDKMGVLLAEMGEQEDLYAQNLEDYRNVLKHIRNTESSVQPARDYKVRVVDEIQKLKFKDPNSNKLVSLEQELVRAEAQMLVAEAQLTNITRQKLKEAFDIHLAATIERAEKQIILARHGRRLLNLLDDTPLVPGDTRGPYEHAEHARQVLNDAEQDLRRWEPSLEPIHFATAGMGANSMPSGQINGDRGEVSYDKEEMSPGSSVPQPFAA</sequence>
<feature type="region of interest" description="Disordered" evidence="3">
    <location>
        <begin position="267"/>
        <end position="304"/>
    </location>
</feature>
<name>A0A1D2JIB9_PARBR</name>
<dbReference type="GO" id="GO:0006897">
    <property type="term" value="P:endocytosis"/>
    <property type="evidence" value="ECO:0007669"/>
    <property type="project" value="TreeGrafter"/>
</dbReference>
<feature type="compositionally biased region" description="Basic and acidic residues" evidence="3">
    <location>
        <begin position="281"/>
        <end position="292"/>
    </location>
</feature>
<dbReference type="PANTHER" id="PTHR31962">
    <property type="entry name" value="SPHINGOLIPID LONG CHAIN BASE-RESPONSIVE PROTEIN PIL1"/>
    <property type="match status" value="1"/>
</dbReference>
<reference evidence="4 5" key="1">
    <citation type="submission" date="2016-06" db="EMBL/GenBank/DDBJ databases">
        <authorList>
            <person name="Kjaerup R.B."/>
            <person name="Dalgaard T.S."/>
            <person name="Juul-Madsen H.R."/>
        </authorList>
    </citation>
    <scope>NUCLEOTIDE SEQUENCE [LARGE SCALE GENOMIC DNA]</scope>
    <source>
        <strain evidence="4 5">Pb300</strain>
    </source>
</reference>
<dbReference type="Proteomes" id="UP000242814">
    <property type="component" value="Unassembled WGS sequence"/>
</dbReference>
<dbReference type="FunFam" id="1.20.1270.60:FF:000005">
    <property type="entry name" value="Sphingolipid long chain base-responsive pil1"/>
    <property type="match status" value="1"/>
</dbReference>
<dbReference type="GO" id="GO:0008289">
    <property type="term" value="F:lipid binding"/>
    <property type="evidence" value="ECO:0007669"/>
    <property type="project" value="TreeGrafter"/>
</dbReference>
<keyword evidence="2" id="KW-0175">Coiled coil</keyword>
<feature type="region of interest" description="Disordered" evidence="3">
    <location>
        <begin position="1"/>
        <end position="22"/>
    </location>
</feature>
<dbReference type="EMBL" id="LZYO01000083">
    <property type="protein sequence ID" value="ODH37699.1"/>
    <property type="molecule type" value="Genomic_DNA"/>
</dbReference>
<dbReference type="InterPro" id="IPR028245">
    <property type="entry name" value="PIL1/LSP1"/>
</dbReference>
<dbReference type="AlphaFoldDB" id="A0A1D2JIB9"/>
<evidence type="ECO:0000256" key="3">
    <source>
        <dbReference type="SAM" id="MobiDB-lite"/>
    </source>
</evidence>
<keyword evidence="1" id="KW-0597">Phosphoprotein</keyword>
<dbReference type="PANTHER" id="PTHR31962:SF4">
    <property type="entry name" value="PRIMARY COMPONENT OF EISOSOMES (EUROFUNG)"/>
    <property type="match status" value="1"/>
</dbReference>
<proteinExistence type="predicted"/>
<dbReference type="InterPro" id="IPR027267">
    <property type="entry name" value="AH/BAR_dom_sf"/>
</dbReference>